<accession>A0A382E3K2</accession>
<evidence type="ECO:0000313" key="1">
    <source>
        <dbReference type="EMBL" id="SVB45045.1"/>
    </source>
</evidence>
<feature type="non-terminal residue" evidence="1">
    <location>
        <position position="51"/>
    </location>
</feature>
<dbReference type="EMBL" id="UINC01042422">
    <property type="protein sequence ID" value="SVB45045.1"/>
    <property type="molecule type" value="Genomic_DNA"/>
</dbReference>
<gene>
    <name evidence="1" type="ORF">METZ01_LOCUS197899</name>
</gene>
<proteinExistence type="predicted"/>
<organism evidence="1">
    <name type="scientific">marine metagenome</name>
    <dbReference type="NCBI Taxonomy" id="408172"/>
    <lineage>
        <taxon>unclassified sequences</taxon>
        <taxon>metagenomes</taxon>
        <taxon>ecological metagenomes</taxon>
    </lineage>
</organism>
<name>A0A382E3K2_9ZZZZ</name>
<reference evidence="1" key="1">
    <citation type="submission" date="2018-05" db="EMBL/GenBank/DDBJ databases">
        <authorList>
            <person name="Lanie J.A."/>
            <person name="Ng W.-L."/>
            <person name="Kazmierczak K.M."/>
            <person name="Andrzejewski T.M."/>
            <person name="Davidsen T.M."/>
            <person name="Wayne K.J."/>
            <person name="Tettelin H."/>
            <person name="Glass J.I."/>
            <person name="Rusch D."/>
            <person name="Podicherti R."/>
            <person name="Tsui H.-C.T."/>
            <person name="Winkler M.E."/>
        </authorList>
    </citation>
    <scope>NUCLEOTIDE SEQUENCE</scope>
</reference>
<protein>
    <submittedName>
        <fullName evidence="1">Uncharacterized protein</fullName>
    </submittedName>
</protein>
<sequence>MILLSNNSISPDKDFILVICVDILSEHKEVILSAKQIPREASFSISFKAQD</sequence>
<dbReference type="AlphaFoldDB" id="A0A382E3K2"/>